<evidence type="ECO:0000256" key="9">
    <source>
        <dbReference type="ARBA" id="ARBA00022857"/>
    </source>
</evidence>
<evidence type="ECO:0000256" key="15">
    <source>
        <dbReference type="PIRNR" id="PIRNR000204"/>
    </source>
</evidence>
<evidence type="ECO:0000256" key="5">
    <source>
        <dbReference type="ARBA" id="ARBA00014581"/>
    </source>
</evidence>
<dbReference type="EC" id="7.1.1.1" evidence="4 15"/>
<feature type="transmembrane region" description="Helical" evidence="16">
    <location>
        <begin position="132"/>
        <end position="159"/>
    </location>
</feature>
<feature type="transmembrane region" description="Helical" evidence="16">
    <location>
        <begin position="58"/>
        <end position="78"/>
    </location>
</feature>
<name>A0A4Q0M845_9SPHI</name>
<evidence type="ECO:0000256" key="8">
    <source>
        <dbReference type="ARBA" id="ARBA00022692"/>
    </source>
</evidence>
<evidence type="ECO:0000256" key="2">
    <source>
        <dbReference type="ARBA" id="ARBA00004429"/>
    </source>
</evidence>
<evidence type="ECO:0000256" key="1">
    <source>
        <dbReference type="ARBA" id="ARBA00003943"/>
    </source>
</evidence>
<dbReference type="SUPFAM" id="SSF52467">
    <property type="entry name" value="DHS-like NAD/FAD-binding domain"/>
    <property type="match status" value="1"/>
</dbReference>
<feature type="transmembrane region" description="Helical" evidence="16">
    <location>
        <begin position="6"/>
        <end position="23"/>
    </location>
</feature>
<comment type="similarity">
    <text evidence="3 15">Belongs to the PNT beta subunit family.</text>
</comment>
<keyword evidence="11 16" id="KW-1133">Transmembrane helix</keyword>
<dbReference type="GO" id="GO:0005886">
    <property type="term" value="C:plasma membrane"/>
    <property type="evidence" value="ECO:0007669"/>
    <property type="project" value="UniProtKB-SubCell"/>
</dbReference>
<proteinExistence type="inferred from homology"/>
<evidence type="ECO:0000256" key="13">
    <source>
        <dbReference type="ARBA" id="ARBA00023136"/>
    </source>
</evidence>
<dbReference type="InterPro" id="IPR012136">
    <property type="entry name" value="NADH_DH_b"/>
</dbReference>
<gene>
    <name evidence="18" type="ORF">EKH83_11415</name>
</gene>
<evidence type="ECO:0000256" key="14">
    <source>
        <dbReference type="ARBA" id="ARBA00048202"/>
    </source>
</evidence>
<keyword evidence="13 15" id="KW-0472">Membrane</keyword>
<evidence type="ECO:0000256" key="7">
    <source>
        <dbReference type="ARBA" id="ARBA00022519"/>
    </source>
</evidence>
<dbReference type="PANTHER" id="PTHR44758:SF1">
    <property type="entry name" value="NAD(P) TRANSHYDROGENASE SUBUNIT BETA"/>
    <property type="match status" value="1"/>
</dbReference>
<feature type="transmembrane region" description="Helical" evidence="16">
    <location>
        <begin position="223"/>
        <end position="243"/>
    </location>
</feature>
<comment type="function">
    <text evidence="1 15">The transhydrogenation between NADH and NADP is coupled to respiration and ATP hydrolysis and functions as a proton pump across the membrane.</text>
</comment>
<feature type="transmembrane region" description="Helical" evidence="16">
    <location>
        <begin position="197"/>
        <end position="216"/>
    </location>
</feature>
<dbReference type="GO" id="GO:0050661">
    <property type="term" value="F:NADP binding"/>
    <property type="evidence" value="ECO:0007669"/>
    <property type="project" value="InterPro"/>
</dbReference>
<keyword evidence="12 15" id="KW-0520">NAD</keyword>
<comment type="catalytic activity">
    <reaction evidence="14 15">
        <text>NAD(+) + NADPH + H(+)(in) = NADH + NADP(+) + H(+)(out)</text>
        <dbReference type="Rhea" id="RHEA:47992"/>
        <dbReference type="ChEBI" id="CHEBI:15378"/>
        <dbReference type="ChEBI" id="CHEBI:57540"/>
        <dbReference type="ChEBI" id="CHEBI:57783"/>
        <dbReference type="ChEBI" id="CHEBI:57945"/>
        <dbReference type="ChEBI" id="CHEBI:58349"/>
        <dbReference type="EC" id="7.1.1.1"/>
    </reaction>
</comment>
<comment type="subcellular location">
    <subcellularLocation>
        <location evidence="2">Cell inner membrane</location>
        <topology evidence="2">Multi-pass membrane protein</topology>
    </subcellularLocation>
</comment>
<organism evidence="18 19">
    <name type="scientific">Arcticibacter tournemirensis</name>
    <dbReference type="NCBI Taxonomy" id="699437"/>
    <lineage>
        <taxon>Bacteria</taxon>
        <taxon>Pseudomonadati</taxon>
        <taxon>Bacteroidota</taxon>
        <taxon>Sphingobacteriia</taxon>
        <taxon>Sphingobacteriales</taxon>
        <taxon>Sphingobacteriaceae</taxon>
        <taxon>Arcticibacter</taxon>
    </lineage>
</organism>
<dbReference type="Pfam" id="PF02233">
    <property type="entry name" value="PNTB"/>
    <property type="match status" value="1"/>
</dbReference>
<dbReference type="PIRSF" id="PIRSF000204">
    <property type="entry name" value="PNTB"/>
    <property type="match status" value="1"/>
</dbReference>
<evidence type="ECO:0000256" key="6">
    <source>
        <dbReference type="ARBA" id="ARBA00022475"/>
    </source>
</evidence>
<protein>
    <recommendedName>
        <fullName evidence="5 15">NAD(P) transhydrogenase subunit beta</fullName>
        <ecNumber evidence="4 15">7.1.1.1</ecNumber>
    </recommendedName>
    <alternativeName>
        <fullName evidence="15">Nicotinamide nucleotide transhydrogenase subunit beta</fullName>
    </alternativeName>
</protein>
<feature type="transmembrane region" description="Helical" evidence="16">
    <location>
        <begin position="90"/>
        <end position="112"/>
    </location>
</feature>
<evidence type="ECO:0000256" key="4">
    <source>
        <dbReference type="ARBA" id="ARBA00012943"/>
    </source>
</evidence>
<feature type="transmembrane region" description="Helical" evidence="16">
    <location>
        <begin position="35"/>
        <end position="52"/>
    </location>
</feature>
<feature type="transmembrane region" description="Helical" evidence="16">
    <location>
        <begin position="171"/>
        <end position="191"/>
    </location>
</feature>
<dbReference type="Proteomes" id="UP000290848">
    <property type="component" value="Unassembled WGS sequence"/>
</dbReference>
<evidence type="ECO:0000256" key="10">
    <source>
        <dbReference type="ARBA" id="ARBA00022967"/>
    </source>
</evidence>
<feature type="transmembrane region" description="Helical" evidence="16">
    <location>
        <begin position="249"/>
        <end position="267"/>
    </location>
</feature>
<evidence type="ECO:0000256" key="12">
    <source>
        <dbReference type="ARBA" id="ARBA00023027"/>
    </source>
</evidence>
<keyword evidence="9 15" id="KW-0521">NADP</keyword>
<evidence type="ECO:0000256" key="16">
    <source>
        <dbReference type="SAM" id="Phobius"/>
    </source>
</evidence>
<sequence length="471" mass="50163">MQHHILSAIYIIASVLFIVGLKMMGNPKSARKGNLISAAGMTAAIAGTIFLHEGEISSIIYILIFLAILIGTVIGWLTAKRVQMTKIPELVSMFNGMGGACAALISLIEFHHLFPLHPAEGIYTEVSSVSTGTLICIISGLVIGSVSFAGSIIAFLKLNGTLEKPVRLPRYNYINLVILAFIVGVSIQLFFTGHAAVIYTLLTLALLYGVLFVLPIGGADMPVVISLLNSFTGVAAAFGGFLYDNHVMLTGGILVGSAGTLLTIVMCKAMNRPIMQVIFGAFGTHASASAATAKGNVKDISVADTAALMNYSRKVTIIPGYGLAVAQAQHAIHELQTILEDHGVEVKYAIHPVAGRMPGHMNVLLAEANVDYDKLSEMDDINPEFPNTDVVFVVGANDVVNPAAKTDPSSPIFGMPILEAENARNIIINKRSMNAGYAGIDNLLFYDPKTSMLFGDAKSVITKLVTELKQM</sequence>
<comment type="caution">
    <text evidence="18">The sequence shown here is derived from an EMBL/GenBank/DDBJ whole genome shotgun (WGS) entry which is preliminary data.</text>
</comment>
<evidence type="ECO:0000256" key="11">
    <source>
        <dbReference type="ARBA" id="ARBA00022989"/>
    </source>
</evidence>
<dbReference type="EMBL" id="RXOC01000007">
    <property type="protein sequence ID" value="RXF69291.1"/>
    <property type="molecule type" value="Genomic_DNA"/>
</dbReference>
<reference evidence="18 19" key="1">
    <citation type="submission" date="2018-12" db="EMBL/GenBank/DDBJ databases">
        <title>The Draft Genome Sequence of the Soil Bacterium Pedobacter tournemirensis R1.</title>
        <authorList>
            <person name="He J."/>
        </authorList>
    </citation>
    <scope>NUCLEOTIDE SEQUENCE [LARGE SCALE GENOMIC DNA]</scope>
    <source>
        <strain evidence="18 19">R1</strain>
    </source>
</reference>
<dbReference type="RefSeq" id="WP_128769566.1">
    <property type="nucleotide sequence ID" value="NZ_RXOC01000007.1"/>
</dbReference>
<keyword evidence="8 16" id="KW-0812">Transmembrane</keyword>
<dbReference type="GO" id="GO:0008750">
    <property type="term" value="F:proton-translocating NAD(P)+ transhydrogenase activity"/>
    <property type="evidence" value="ECO:0007669"/>
    <property type="project" value="UniProtKB-EC"/>
</dbReference>
<keyword evidence="6 15" id="KW-1003">Cell membrane</keyword>
<keyword evidence="10 15" id="KW-1278">Translocase</keyword>
<feature type="domain" description="NADP transhydrogenase beta-like" evidence="17">
    <location>
        <begin position="8"/>
        <end position="466"/>
    </location>
</feature>
<evidence type="ECO:0000313" key="19">
    <source>
        <dbReference type="Proteomes" id="UP000290848"/>
    </source>
</evidence>
<dbReference type="InterPro" id="IPR034300">
    <property type="entry name" value="PNTB-like"/>
</dbReference>
<dbReference type="AlphaFoldDB" id="A0A4Q0M845"/>
<dbReference type="InterPro" id="IPR029035">
    <property type="entry name" value="DHS-like_NAD/FAD-binding_dom"/>
</dbReference>
<evidence type="ECO:0000256" key="3">
    <source>
        <dbReference type="ARBA" id="ARBA00007919"/>
    </source>
</evidence>
<dbReference type="FunFam" id="3.40.50.1220:FF:000002">
    <property type="entry name" value="NAD(P) transhydrogenase subunit beta"/>
    <property type="match status" value="1"/>
</dbReference>
<evidence type="ECO:0000259" key="17">
    <source>
        <dbReference type="Pfam" id="PF02233"/>
    </source>
</evidence>
<dbReference type="Gene3D" id="3.40.50.1220">
    <property type="entry name" value="TPP-binding domain"/>
    <property type="match status" value="1"/>
</dbReference>
<accession>A0A4Q0M845</accession>
<keyword evidence="7 15" id="KW-0997">Cell inner membrane</keyword>
<dbReference type="PANTHER" id="PTHR44758">
    <property type="entry name" value="NAD(P) TRANSHYDROGENASE SUBUNIT BETA"/>
    <property type="match status" value="1"/>
</dbReference>
<evidence type="ECO:0000313" key="18">
    <source>
        <dbReference type="EMBL" id="RXF69291.1"/>
    </source>
</evidence>